<reference evidence="1" key="1">
    <citation type="submission" date="2020-09" db="EMBL/GenBank/DDBJ databases">
        <title>A novel bacterium of genus Mangrovicoccus, isolated from South China Sea.</title>
        <authorList>
            <person name="Huang H."/>
            <person name="Mo K."/>
            <person name="Hu Y."/>
        </authorList>
    </citation>
    <scope>NUCLEOTIDE SEQUENCE</scope>
    <source>
        <strain evidence="1">HB182678</strain>
    </source>
</reference>
<gene>
    <name evidence="1" type="ORF">ICN82_08440</name>
</gene>
<evidence type="ECO:0000313" key="2">
    <source>
        <dbReference type="Proteomes" id="UP000609121"/>
    </source>
</evidence>
<organism evidence="1 2">
    <name type="scientific">Mangrovicoccus algicola</name>
    <dbReference type="NCBI Taxonomy" id="2771008"/>
    <lineage>
        <taxon>Bacteria</taxon>
        <taxon>Pseudomonadati</taxon>
        <taxon>Pseudomonadota</taxon>
        <taxon>Alphaproteobacteria</taxon>
        <taxon>Rhodobacterales</taxon>
        <taxon>Paracoccaceae</taxon>
        <taxon>Mangrovicoccus</taxon>
    </lineage>
</organism>
<dbReference type="Proteomes" id="UP000609121">
    <property type="component" value="Unassembled WGS sequence"/>
</dbReference>
<name>A0A8J6YXH1_9RHOB</name>
<evidence type="ECO:0000313" key="1">
    <source>
        <dbReference type="EMBL" id="MBE3638224.1"/>
    </source>
</evidence>
<dbReference type="RefSeq" id="WP_193181647.1">
    <property type="nucleotide sequence ID" value="NZ_JACVXA010000019.1"/>
</dbReference>
<protein>
    <submittedName>
        <fullName evidence="1">Uncharacterized protein</fullName>
    </submittedName>
</protein>
<proteinExistence type="predicted"/>
<keyword evidence="2" id="KW-1185">Reference proteome</keyword>
<dbReference type="AlphaFoldDB" id="A0A8J6YXH1"/>
<accession>A0A8J6YXH1</accession>
<comment type="caution">
    <text evidence="1">The sequence shown here is derived from an EMBL/GenBank/DDBJ whole genome shotgun (WGS) entry which is preliminary data.</text>
</comment>
<dbReference type="EMBL" id="JACVXA010000019">
    <property type="protein sequence ID" value="MBE3638224.1"/>
    <property type="molecule type" value="Genomic_DNA"/>
</dbReference>
<sequence>MPALLTFLAALLAIPALCALPARQRVPLRAAATWRRPRAPDGSAAPPR</sequence>